<name>A0AAV3QQH3_LITER</name>
<evidence type="ECO:0000313" key="3">
    <source>
        <dbReference type="Proteomes" id="UP001454036"/>
    </source>
</evidence>
<dbReference type="CDD" id="cd01650">
    <property type="entry name" value="RT_nLTR_like"/>
    <property type="match status" value="1"/>
</dbReference>
<dbReference type="InterPro" id="IPR000477">
    <property type="entry name" value="RT_dom"/>
</dbReference>
<dbReference type="InterPro" id="IPR043502">
    <property type="entry name" value="DNA/RNA_pol_sf"/>
</dbReference>
<dbReference type="PANTHER" id="PTHR33116:SF80">
    <property type="entry name" value="REVERSE TRANSCRIPTASE ZINC-BINDING DOMAIN-CONTAINING PROTEIN"/>
    <property type="match status" value="1"/>
</dbReference>
<dbReference type="PROSITE" id="PS50878">
    <property type="entry name" value="RT_POL"/>
    <property type="match status" value="1"/>
</dbReference>
<dbReference type="Pfam" id="PF00078">
    <property type="entry name" value="RVT_1"/>
    <property type="match status" value="1"/>
</dbReference>
<feature type="domain" description="Reverse transcriptase" evidence="1">
    <location>
        <begin position="351"/>
        <end position="602"/>
    </location>
</feature>
<organism evidence="2 3">
    <name type="scientific">Lithospermum erythrorhizon</name>
    <name type="common">Purple gromwell</name>
    <name type="synonym">Lithospermum officinale var. erythrorhizon</name>
    <dbReference type="NCBI Taxonomy" id="34254"/>
    <lineage>
        <taxon>Eukaryota</taxon>
        <taxon>Viridiplantae</taxon>
        <taxon>Streptophyta</taxon>
        <taxon>Embryophyta</taxon>
        <taxon>Tracheophyta</taxon>
        <taxon>Spermatophyta</taxon>
        <taxon>Magnoliopsida</taxon>
        <taxon>eudicotyledons</taxon>
        <taxon>Gunneridae</taxon>
        <taxon>Pentapetalae</taxon>
        <taxon>asterids</taxon>
        <taxon>lamiids</taxon>
        <taxon>Boraginales</taxon>
        <taxon>Boraginaceae</taxon>
        <taxon>Boraginoideae</taxon>
        <taxon>Lithospermeae</taxon>
        <taxon>Lithospermum</taxon>
    </lineage>
</organism>
<keyword evidence="3" id="KW-1185">Reference proteome</keyword>
<dbReference type="SUPFAM" id="SSF56672">
    <property type="entry name" value="DNA/RNA polymerases"/>
    <property type="match status" value="1"/>
</dbReference>
<dbReference type="PANTHER" id="PTHR33116">
    <property type="entry name" value="REVERSE TRANSCRIPTASE ZINC-BINDING DOMAIN-CONTAINING PROTEIN-RELATED-RELATED"/>
    <property type="match status" value="1"/>
</dbReference>
<dbReference type="InterPro" id="IPR036691">
    <property type="entry name" value="Endo/exonu/phosph_ase_sf"/>
</dbReference>
<evidence type="ECO:0000313" key="2">
    <source>
        <dbReference type="EMBL" id="GAA0164352.1"/>
    </source>
</evidence>
<dbReference type="EMBL" id="BAABME010005017">
    <property type="protein sequence ID" value="GAA0164352.1"/>
    <property type="molecule type" value="Genomic_DNA"/>
</dbReference>
<dbReference type="Gene3D" id="3.60.10.10">
    <property type="entry name" value="Endonuclease/exonuclease/phosphatase"/>
    <property type="match status" value="1"/>
</dbReference>
<evidence type="ECO:0000259" key="1">
    <source>
        <dbReference type="PROSITE" id="PS50878"/>
    </source>
</evidence>
<reference evidence="2 3" key="1">
    <citation type="submission" date="2024-01" db="EMBL/GenBank/DDBJ databases">
        <title>The complete chloroplast genome sequence of Lithospermum erythrorhizon: insights into the phylogenetic relationship among Boraginaceae species and the maternal lineages of purple gromwells.</title>
        <authorList>
            <person name="Okada T."/>
            <person name="Watanabe K."/>
        </authorList>
    </citation>
    <scope>NUCLEOTIDE SEQUENCE [LARGE SCALE GENOMIC DNA]</scope>
</reference>
<proteinExistence type="predicted"/>
<dbReference type="SUPFAM" id="SSF56219">
    <property type="entry name" value="DNase I-like"/>
    <property type="match status" value="1"/>
</dbReference>
<gene>
    <name evidence="2" type="ORF">LIER_20010</name>
</gene>
<protein>
    <recommendedName>
        <fullName evidence="1">Reverse transcriptase domain-containing protein</fullName>
    </recommendedName>
</protein>
<accession>A0AAV3QQH3</accession>
<dbReference type="Proteomes" id="UP001454036">
    <property type="component" value="Unassembled WGS sequence"/>
</dbReference>
<comment type="caution">
    <text evidence="2">The sequence shown here is derived from an EMBL/GenBank/DDBJ whole genome shotgun (WGS) entry which is preliminary data.</text>
</comment>
<sequence length="775" mass="88722">MSTTPSPWIVMGDFNVVKGPSEQVRGKTMDPKALEDFHECLLNCRLEDGGYSGKLMSWTNGRMSKRLDRVLLNQHYGTLYPSVRVKQLAKTLSDHAPLLITSLGPKEGGEGFFKFQKMWFHHPDFIKLLEESWAEPVYGDPLYVLGAKLKRLKGVLKEWNIKTFGNVSTMVEQVDDEVQECEAEYEQADKPENREALHRARAHHLKCLAIEENFLRQQSGIKWLQEGDKNSGFYHNFVWKKRKRSAVLGILDEGEWISDPEGIARSGIQFFQNLFTQDTVDGDVDLVDCISPMVSAEDNEHLLTVPDMEEIKQVVLSLSKESVTGPDGFNGQFFHNFWNLIAGDMLQAVRNFMAGHPLHKGFTSTAIALIPKGDNPKSWKEYRPISLCSFVNKVMSKLLSSRLAQLLPKLVSEFQAGFVRGRLIQDKILLAQELMHHIDKGKKEGNVILNLDMSKAFDKLSWSFLQKVLRKFGFSESWIGRVMACLNNNWFSVLINGKSEGGLQHLHNQHPEIAYQSGCSVKVPAPGFADDVLVFSSGSKRALTKVMSFLEHYQLVSGEQINREKSSWVTSNKATPARCSIIQRATSFRKGTLPFNYLGIPIFKGKKQIFLFDDLIEKIRGKLHSWSSNFLCFGGRIILLQSVLTTLPIYYLQVMQMPEALYNKIEKLFNTFLWDGMIWYKWSKVCAPYAERDLNMHRLADIHQAFIQKAWMRLRQGNCLWSKFMLNKYCRIHHPRIAPVHPSHSRVWKNLHKVSVTTRLESYALEVGIIINLYI</sequence>
<dbReference type="AlphaFoldDB" id="A0AAV3QQH3"/>